<dbReference type="AlphaFoldDB" id="A0A4C1YIN2"/>
<dbReference type="GO" id="GO:0045202">
    <property type="term" value="C:synapse"/>
    <property type="evidence" value="ECO:0007669"/>
    <property type="project" value="GOC"/>
</dbReference>
<organism evidence="3 4">
    <name type="scientific">Eumeta variegata</name>
    <name type="common">Bagworm moth</name>
    <name type="synonym">Eumeta japonica</name>
    <dbReference type="NCBI Taxonomy" id="151549"/>
    <lineage>
        <taxon>Eukaryota</taxon>
        <taxon>Metazoa</taxon>
        <taxon>Ecdysozoa</taxon>
        <taxon>Arthropoda</taxon>
        <taxon>Hexapoda</taxon>
        <taxon>Insecta</taxon>
        <taxon>Pterygota</taxon>
        <taxon>Neoptera</taxon>
        <taxon>Endopterygota</taxon>
        <taxon>Lepidoptera</taxon>
        <taxon>Glossata</taxon>
        <taxon>Ditrysia</taxon>
        <taxon>Tineoidea</taxon>
        <taxon>Psychidae</taxon>
        <taxon>Oiketicinae</taxon>
        <taxon>Eumeta</taxon>
    </lineage>
</organism>
<sequence>MDEIMKAVTRMKAGKAVGYDRVSSEMLRGNGGVVASLLYQLFNEYWKNCKFYPIPVKAVDRGRLSPGEIQAQLLHVMVEASGAPPAPRVGLLTAMNRDQWARARRQLLKDENNRTNLELISRALCLLCVDEAGGDGGRDADTAALLRCMHGAGSRHHSANRWFDKTVQVITKSRIVKI</sequence>
<gene>
    <name evidence="3" type="primary">ChAT</name>
    <name evidence="3" type="ORF">EVAR_54252_1</name>
</gene>
<dbReference type="GO" id="GO:0004102">
    <property type="term" value="F:choline O-acetyltransferase activity"/>
    <property type="evidence" value="ECO:0007669"/>
    <property type="project" value="TreeGrafter"/>
</dbReference>
<comment type="caution">
    <text evidence="3">The sequence shown here is derived from an EMBL/GenBank/DDBJ whole genome shotgun (WGS) entry which is preliminary data.</text>
</comment>
<protein>
    <submittedName>
        <fullName evidence="3">Choline O-acetyltransferase</fullName>
    </submittedName>
</protein>
<accession>A0A4C1YIN2</accession>
<keyword evidence="3" id="KW-0808">Transferase</keyword>
<dbReference type="GO" id="GO:0043005">
    <property type="term" value="C:neuron projection"/>
    <property type="evidence" value="ECO:0007669"/>
    <property type="project" value="TreeGrafter"/>
</dbReference>
<reference evidence="3 4" key="1">
    <citation type="journal article" date="2019" name="Commun. Biol.">
        <title>The bagworm genome reveals a unique fibroin gene that provides high tensile strength.</title>
        <authorList>
            <person name="Kono N."/>
            <person name="Nakamura H."/>
            <person name="Ohtoshi R."/>
            <person name="Tomita M."/>
            <person name="Numata K."/>
            <person name="Arakawa K."/>
        </authorList>
    </citation>
    <scope>NUCLEOTIDE SEQUENCE [LARGE SCALE GENOMIC DNA]</scope>
</reference>
<keyword evidence="4" id="KW-1185">Reference proteome</keyword>
<dbReference type="PANTHER" id="PTHR22589">
    <property type="entry name" value="CARNITINE O-ACYLTRANSFERASE"/>
    <property type="match status" value="1"/>
</dbReference>
<evidence type="ECO:0000313" key="3">
    <source>
        <dbReference type="EMBL" id="GBP74930.1"/>
    </source>
</evidence>
<evidence type="ECO:0000259" key="2">
    <source>
        <dbReference type="Pfam" id="PF00755"/>
    </source>
</evidence>
<dbReference type="GO" id="GO:0007274">
    <property type="term" value="P:neuromuscular synaptic transmission"/>
    <property type="evidence" value="ECO:0007669"/>
    <property type="project" value="TreeGrafter"/>
</dbReference>
<dbReference type="Pfam" id="PF00755">
    <property type="entry name" value="Carn_acyltransf"/>
    <property type="match status" value="1"/>
</dbReference>
<dbReference type="PANTHER" id="PTHR22589:SF14">
    <property type="entry name" value="CHOLINE O-ACETYLTRANSFERASE"/>
    <property type="match status" value="1"/>
</dbReference>
<proteinExistence type="predicted"/>
<dbReference type="Gene3D" id="3.30.559.70">
    <property type="entry name" value="Choline/Carnitine o-acyltransferase, domain 2"/>
    <property type="match status" value="1"/>
</dbReference>
<keyword evidence="1" id="KW-0012">Acyltransferase</keyword>
<dbReference type="GO" id="GO:0005737">
    <property type="term" value="C:cytoplasm"/>
    <property type="evidence" value="ECO:0007669"/>
    <property type="project" value="TreeGrafter"/>
</dbReference>
<dbReference type="InterPro" id="IPR042231">
    <property type="entry name" value="Cho/carn_acyl_trans_2"/>
</dbReference>
<evidence type="ECO:0000256" key="1">
    <source>
        <dbReference type="ARBA" id="ARBA00023315"/>
    </source>
</evidence>
<dbReference type="STRING" id="151549.A0A4C1YIN2"/>
<dbReference type="OrthoDB" id="240216at2759"/>
<dbReference type="Proteomes" id="UP000299102">
    <property type="component" value="Unassembled WGS sequence"/>
</dbReference>
<dbReference type="SUPFAM" id="SSF52777">
    <property type="entry name" value="CoA-dependent acyltransferases"/>
    <property type="match status" value="1"/>
</dbReference>
<feature type="domain" description="Choline/carnitine acyltransferase" evidence="2">
    <location>
        <begin position="48"/>
        <end position="172"/>
    </location>
</feature>
<dbReference type="InterPro" id="IPR000542">
    <property type="entry name" value="Carn_acyl_trans"/>
</dbReference>
<dbReference type="GO" id="GO:0008292">
    <property type="term" value="P:acetylcholine biosynthetic process"/>
    <property type="evidence" value="ECO:0007669"/>
    <property type="project" value="TreeGrafter"/>
</dbReference>
<evidence type="ECO:0000313" key="4">
    <source>
        <dbReference type="Proteomes" id="UP000299102"/>
    </source>
</evidence>
<name>A0A4C1YIN2_EUMVA</name>
<dbReference type="EMBL" id="BGZK01001229">
    <property type="protein sequence ID" value="GBP74930.1"/>
    <property type="molecule type" value="Genomic_DNA"/>
</dbReference>
<dbReference type="InterPro" id="IPR039551">
    <property type="entry name" value="Cho/carn_acyl_trans"/>
</dbReference>